<keyword evidence="6" id="KW-0408">Iron</keyword>
<dbReference type="CDD" id="cd06560">
    <property type="entry name" value="PriL"/>
    <property type="match status" value="1"/>
</dbReference>
<evidence type="ECO:0000256" key="1">
    <source>
        <dbReference type="ARBA" id="ARBA00001966"/>
    </source>
</evidence>
<dbReference type="InterPro" id="IPR058560">
    <property type="entry name" value="DNA_primase_C"/>
</dbReference>
<keyword evidence="7" id="KW-0411">Iron-sulfur</keyword>
<protein>
    <submittedName>
        <fullName evidence="9">DNA primase large subunit PriL</fullName>
        <ecNumber evidence="9">2.7.7.-</ecNumber>
    </submittedName>
</protein>
<dbReference type="EMBL" id="FZMP01000075">
    <property type="protein sequence ID" value="SNQ60163.1"/>
    <property type="molecule type" value="Genomic_DNA"/>
</dbReference>
<dbReference type="Proteomes" id="UP000218615">
    <property type="component" value="Unassembled WGS sequence"/>
</dbReference>
<dbReference type="PANTHER" id="PTHR10537:SF3">
    <property type="entry name" value="DNA PRIMASE LARGE SUBUNIT"/>
    <property type="match status" value="1"/>
</dbReference>
<keyword evidence="2" id="KW-0004">4Fe-4S</keyword>
<keyword evidence="9" id="KW-0808">Transferase</keyword>
<dbReference type="GO" id="GO:0006269">
    <property type="term" value="P:DNA replication, synthesis of primer"/>
    <property type="evidence" value="ECO:0007669"/>
    <property type="project" value="UniProtKB-KW"/>
</dbReference>
<evidence type="ECO:0000256" key="4">
    <source>
        <dbReference type="ARBA" id="ARBA00022705"/>
    </source>
</evidence>
<dbReference type="GO" id="GO:0006270">
    <property type="term" value="P:DNA replication initiation"/>
    <property type="evidence" value="ECO:0007669"/>
    <property type="project" value="TreeGrafter"/>
</dbReference>
<dbReference type="GO" id="GO:0046872">
    <property type="term" value="F:metal ion binding"/>
    <property type="evidence" value="ECO:0007669"/>
    <property type="project" value="UniProtKB-KW"/>
</dbReference>
<keyword evidence="10" id="KW-1185">Reference proteome</keyword>
<evidence type="ECO:0000259" key="8">
    <source>
        <dbReference type="Pfam" id="PF04104"/>
    </source>
</evidence>
<keyword evidence="9" id="KW-0548">Nucleotidyltransferase</keyword>
<evidence type="ECO:0000256" key="2">
    <source>
        <dbReference type="ARBA" id="ARBA00022485"/>
    </source>
</evidence>
<dbReference type="AlphaFoldDB" id="A0A284VLS5"/>
<dbReference type="RefSeq" id="WP_256999966.1">
    <property type="nucleotide sequence ID" value="NZ_FZMP01000075.1"/>
</dbReference>
<keyword evidence="4" id="KW-0235">DNA replication</keyword>
<dbReference type="EC" id="2.7.7.-" evidence="9"/>
<dbReference type="GO" id="GO:0003899">
    <property type="term" value="F:DNA-directed RNA polymerase activity"/>
    <property type="evidence" value="ECO:0007669"/>
    <property type="project" value="InterPro"/>
</dbReference>
<evidence type="ECO:0000313" key="9">
    <source>
        <dbReference type="EMBL" id="SNQ60163.1"/>
    </source>
</evidence>
<dbReference type="GO" id="GO:0051539">
    <property type="term" value="F:4 iron, 4 sulfur cluster binding"/>
    <property type="evidence" value="ECO:0007669"/>
    <property type="project" value="UniProtKB-KW"/>
</dbReference>
<evidence type="ECO:0000313" key="10">
    <source>
        <dbReference type="Proteomes" id="UP000218615"/>
    </source>
</evidence>
<keyword evidence="5" id="KW-0479">Metal-binding</keyword>
<evidence type="ECO:0000256" key="3">
    <source>
        <dbReference type="ARBA" id="ARBA00022515"/>
    </source>
</evidence>
<organism evidence="9 10">
    <name type="scientific">Candidatus Methanoperedens nitratireducens</name>
    <dbReference type="NCBI Taxonomy" id="1392998"/>
    <lineage>
        <taxon>Archaea</taxon>
        <taxon>Methanobacteriati</taxon>
        <taxon>Methanobacteriota</taxon>
        <taxon>Stenosarchaea group</taxon>
        <taxon>Methanomicrobia</taxon>
        <taxon>Methanosarcinales</taxon>
        <taxon>ANME-2 cluster</taxon>
        <taxon>Candidatus Methanoperedentaceae</taxon>
        <taxon>Candidatus Methanoperedens</taxon>
    </lineage>
</organism>
<proteinExistence type="predicted"/>
<dbReference type="PANTHER" id="PTHR10537">
    <property type="entry name" value="DNA PRIMASE LARGE SUBUNIT"/>
    <property type="match status" value="1"/>
</dbReference>
<dbReference type="GO" id="GO:1990077">
    <property type="term" value="C:primosome complex"/>
    <property type="evidence" value="ECO:0007669"/>
    <property type="project" value="UniProtKB-KW"/>
</dbReference>
<dbReference type="SUPFAM" id="SSF140914">
    <property type="entry name" value="PriB N-terminal domain-like"/>
    <property type="match status" value="1"/>
</dbReference>
<evidence type="ECO:0000256" key="6">
    <source>
        <dbReference type="ARBA" id="ARBA00023004"/>
    </source>
</evidence>
<name>A0A284VLS5_9EURY</name>
<dbReference type="InterPro" id="IPR007238">
    <property type="entry name" value="DNA_primase_lsu_euk/arc"/>
</dbReference>
<gene>
    <name evidence="9" type="ORF">MNV_1660005</name>
</gene>
<feature type="domain" description="DNA primase large subunit C-terminal" evidence="8">
    <location>
        <begin position="79"/>
        <end position="175"/>
    </location>
</feature>
<evidence type="ECO:0000256" key="7">
    <source>
        <dbReference type="ARBA" id="ARBA00023014"/>
    </source>
</evidence>
<dbReference type="Pfam" id="PF04104">
    <property type="entry name" value="DNA_primase_lrg"/>
    <property type="match status" value="1"/>
</dbReference>
<keyword evidence="3" id="KW-0639">Primosome</keyword>
<accession>A0A284VLS5</accession>
<evidence type="ECO:0000256" key="5">
    <source>
        <dbReference type="ARBA" id="ARBA00022723"/>
    </source>
</evidence>
<reference evidence="10" key="1">
    <citation type="submission" date="2017-06" db="EMBL/GenBank/DDBJ databases">
        <authorList>
            <person name="Cremers G."/>
        </authorList>
    </citation>
    <scope>NUCLEOTIDE SEQUENCE [LARGE SCALE GENOMIC DNA]</scope>
</reference>
<sequence>MIHEPKWKLVNRNIDHGRVSLSREDFSRILEEAIRKRIEHGLPLAVPPEICTSLAQYLEDIRNALTTRKSEFNIEEFKEIMPDCFPPCVLHALSNVKAGVNLAHSMRFALVSFLLNIGMNMDGIIELFKVSPDFDEERTRYQVNHIHGATGTAYTSPSCATMITYGNCYGKEALCDRISHPLSYYRKKAWILKKGN</sequence>
<comment type="cofactor">
    <cofactor evidence="1">
        <name>[4Fe-4S] cluster</name>
        <dbReference type="ChEBI" id="CHEBI:49883"/>
    </cofactor>
</comment>
<dbReference type="InterPro" id="IPR023642">
    <property type="entry name" value="DNA_primase_lsu_PriL"/>
</dbReference>